<evidence type="ECO:0000313" key="6">
    <source>
        <dbReference type="EMBL" id="VDM21500.1"/>
    </source>
</evidence>
<organism evidence="8">
    <name type="scientific">Hydatigena taeniaeformis</name>
    <name type="common">Feline tapeworm</name>
    <name type="synonym">Taenia taeniaeformis</name>
    <dbReference type="NCBI Taxonomy" id="6205"/>
    <lineage>
        <taxon>Eukaryota</taxon>
        <taxon>Metazoa</taxon>
        <taxon>Spiralia</taxon>
        <taxon>Lophotrochozoa</taxon>
        <taxon>Platyhelminthes</taxon>
        <taxon>Cestoda</taxon>
        <taxon>Eucestoda</taxon>
        <taxon>Cyclophyllidea</taxon>
        <taxon>Taeniidae</taxon>
        <taxon>Hydatigera</taxon>
    </lineage>
</organism>
<dbReference type="InterPro" id="IPR027417">
    <property type="entry name" value="P-loop_NTPase"/>
</dbReference>
<dbReference type="Pfam" id="PF16124">
    <property type="entry name" value="RecQ_Zn_bind"/>
    <property type="match status" value="1"/>
</dbReference>
<evidence type="ECO:0000256" key="2">
    <source>
        <dbReference type="ARBA" id="ARBA00034617"/>
    </source>
</evidence>
<dbReference type="GO" id="GO:0000724">
    <property type="term" value="P:double-strand break repair via homologous recombination"/>
    <property type="evidence" value="ECO:0007669"/>
    <property type="project" value="TreeGrafter"/>
</dbReference>
<evidence type="ECO:0000256" key="3">
    <source>
        <dbReference type="ARBA" id="ARBA00034808"/>
    </source>
</evidence>
<evidence type="ECO:0000313" key="7">
    <source>
        <dbReference type="Proteomes" id="UP000274429"/>
    </source>
</evidence>
<dbReference type="EMBL" id="UYWX01001669">
    <property type="protein sequence ID" value="VDM21500.1"/>
    <property type="molecule type" value="Genomic_DNA"/>
</dbReference>
<feature type="domain" description="Helicase C-terminal" evidence="5">
    <location>
        <begin position="1"/>
        <end position="80"/>
    </location>
</feature>
<reference evidence="8" key="1">
    <citation type="submission" date="2017-02" db="UniProtKB">
        <authorList>
            <consortium name="WormBaseParasite"/>
        </authorList>
    </citation>
    <scope>IDENTIFICATION</scope>
</reference>
<accession>A0A0R3WQ88</accession>
<comment type="catalytic activity">
    <reaction evidence="2">
        <text>Couples ATP hydrolysis with the unwinding of duplex DNA by translocating in the 3'-5' direction.</text>
        <dbReference type="EC" id="5.6.2.4"/>
    </reaction>
</comment>
<keyword evidence="7" id="KW-1185">Reference proteome</keyword>
<evidence type="ECO:0000256" key="1">
    <source>
        <dbReference type="ARBA" id="ARBA00005446"/>
    </source>
</evidence>
<dbReference type="InterPro" id="IPR032284">
    <property type="entry name" value="RecQ_Zn-bd"/>
</dbReference>
<dbReference type="WBParaSite" id="TTAC_0000292801-mRNA-1">
    <property type="protein sequence ID" value="TTAC_0000292801-mRNA-1"/>
    <property type="gene ID" value="TTAC_0000292801"/>
</dbReference>
<evidence type="ECO:0000259" key="5">
    <source>
        <dbReference type="PROSITE" id="PS51194"/>
    </source>
</evidence>
<name>A0A0R3WQ88_HYDTA</name>
<dbReference type="GO" id="GO:0009378">
    <property type="term" value="F:four-way junction helicase activity"/>
    <property type="evidence" value="ECO:0007669"/>
    <property type="project" value="TreeGrafter"/>
</dbReference>
<sequence length="540" mass="60022">MGVDNAHVRCVVHWTIPKSLAAYYQESGRAGRDGLPSYCRIYYAKQERDTVAFLRALTQKKKEHREKGVQDLALMINYVESLKCRHAQIAAYFGDDPPSCVNRCDVCTNPTKVSQLLAGYRRVIYGSLIEGEGVGEHDELDTDLYRTRPRCKGGGWEVYDVDEARFVSRRGREAEEDARNERTNFVLEELARRRKASEAAGSRVLWTPAAEDSLLIDPESKLINGLTGKSRDQTLQLLITAVCGHLTGTSDTGSDLDSEKSHLSKLATRLEHHIFKTSKVAGVYRGHMARRISQARKAASLSAIYEAFAEWLNVPLTSIQSVNSSILSGPSGEVDVEHPLSLLPLSSPPELSLLATETKSTTPHPKSLAENRSKPQSLPSGVNAQDIMESTCLPPSLKKSLIRDLSVELSGEKPSTMSLPSGESTMTYFWETSTSTSNVQKRVQMENLDQDVSVVKVIKKEASAKTRFFLQDPAPLPSQSSMPPLSALSQNVSWHSCFTPTLQVNQFQMHEKSGTLFSMHLLSESEKEMYIKPQMFCCFD</sequence>
<protein>
    <recommendedName>
        <fullName evidence="3">DNA 3'-5' helicase</fullName>
        <ecNumber evidence="3">5.6.2.4</ecNumber>
    </recommendedName>
</protein>
<dbReference type="GO" id="GO:0005737">
    <property type="term" value="C:cytoplasm"/>
    <property type="evidence" value="ECO:0007669"/>
    <property type="project" value="TreeGrafter"/>
</dbReference>
<comment type="similarity">
    <text evidence="1">Belongs to the helicase family. RecQ subfamily.</text>
</comment>
<dbReference type="Proteomes" id="UP000274429">
    <property type="component" value="Unassembled WGS sequence"/>
</dbReference>
<gene>
    <name evidence="6" type="ORF">TTAC_LOCUS2914</name>
</gene>
<dbReference type="GO" id="GO:0005634">
    <property type="term" value="C:nucleus"/>
    <property type="evidence" value="ECO:0007669"/>
    <property type="project" value="TreeGrafter"/>
</dbReference>
<dbReference type="EC" id="5.6.2.4" evidence="3"/>
<proteinExistence type="inferred from homology"/>
<dbReference type="STRING" id="6205.A0A0R3WQ88"/>
<feature type="compositionally biased region" description="Polar residues" evidence="4">
    <location>
        <begin position="374"/>
        <end position="383"/>
    </location>
</feature>
<evidence type="ECO:0000313" key="8">
    <source>
        <dbReference type="WBParaSite" id="TTAC_0000292801-mRNA-1"/>
    </source>
</evidence>
<dbReference type="Gene3D" id="3.40.50.300">
    <property type="entry name" value="P-loop containing nucleotide triphosphate hydrolases"/>
    <property type="match status" value="1"/>
</dbReference>
<dbReference type="GO" id="GO:0005694">
    <property type="term" value="C:chromosome"/>
    <property type="evidence" value="ECO:0007669"/>
    <property type="project" value="TreeGrafter"/>
</dbReference>
<dbReference type="InterPro" id="IPR001650">
    <property type="entry name" value="Helicase_C-like"/>
</dbReference>
<reference evidence="6 7" key="2">
    <citation type="submission" date="2018-11" db="EMBL/GenBank/DDBJ databases">
        <authorList>
            <consortium name="Pathogen Informatics"/>
        </authorList>
    </citation>
    <scope>NUCLEOTIDE SEQUENCE [LARGE SCALE GENOMIC DNA]</scope>
</reference>
<feature type="region of interest" description="Disordered" evidence="4">
    <location>
        <begin position="356"/>
        <end position="385"/>
    </location>
</feature>
<dbReference type="PANTHER" id="PTHR13710:SF152">
    <property type="entry name" value="ATP-DEPENDENT DNA HELICASE Q5"/>
    <property type="match status" value="1"/>
</dbReference>
<dbReference type="OrthoDB" id="10261556at2759"/>
<dbReference type="AlphaFoldDB" id="A0A0R3WQ88"/>
<dbReference type="SUPFAM" id="SSF52540">
    <property type="entry name" value="P-loop containing nucleoside triphosphate hydrolases"/>
    <property type="match status" value="1"/>
</dbReference>
<dbReference type="PROSITE" id="PS51194">
    <property type="entry name" value="HELICASE_CTER"/>
    <property type="match status" value="1"/>
</dbReference>
<evidence type="ECO:0000256" key="4">
    <source>
        <dbReference type="SAM" id="MobiDB-lite"/>
    </source>
</evidence>
<dbReference type="GO" id="GO:0043138">
    <property type="term" value="F:3'-5' DNA helicase activity"/>
    <property type="evidence" value="ECO:0007669"/>
    <property type="project" value="UniProtKB-EC"/>
</dbReference>
<dbReference type="PANTHER" id="PTHR13710">
    <property type="entry name" value="DNA HELICASE RECQ FAMILY MEMBER"/>
    <property type="match status" value="1"/>
</dbReference>